<dbReference type="InterPro" id="IPR001077">
    <property type="entry name" value="COMT_C"/>
</dbReference>
<dbReference type="GO" id="GO:0032259">
    <property type="term" value="P:methylation"/>
    <property type="evidence" value="ECO:0007669"/>
    <property type="project" value="UniProtKB-KW"/>
</dbReference>
<dbReference type="InterPro" id="IPR012967">
    <property type="entry name" value="COMT_dimerisation"/>
</dbReference>
<dbReference type="PANTHER" id="PTHR43712">
    <property type="entry name" value="PUTATIVE (AFU_ORTHOLOGUE AFUA_4G14580)-RELATED"/>
    <property type="match status" value="1"/>
</dbReference>
<evidence type="ECO:0000256" key="3">
    <source>
        <dbReference type="ARBA" id="ARBA00022691"/>
    </source>
</evidence>
<dbReference type="GO" id="GO:0008171">
    <property type="term" value="F:O-methyltransferase activity"/>
    <property type="evidence" value="ECO:0007669"/>
    <property type="project" value="InterPro"/>
</dbReference>
<dbReference type="Proteomes" id="UP001153069">
    <property type="component" value="Unassembled WGS sequence"/>
</dbReference>
<feature type="domain" description="O-methyltransferase dimerisation" evidence="5">
    <location>
        <begin position="184"/>
        <end position="267"/>
    </location>
</feature>
<dbReference type="SUPFAM" id="SSF53335">
    <property type="entry name" value="S-adenosyl-L-methionine-dependent methyltransferases"/>
    <property type="match status" value="1"/>
</dbReference>
<evidence type="ECO:0000259" key="5">
    <source>
        <dbReference type="Pfam" id="PF08100"/>
    </source>
</evidence>
<keyword evidence="1" id="KW-0489">Methyltransferase</keyword>
<feature type="domain" description="O-methyltransferase C-terminal" evidence="4">
    <location>
        <begin position="382"/>
        <end position="462"/>
    </location>
</feature>
<dbReference type="InterPro" id="IPR036388">
    <property type="entry name" value="WH-like_DNA-bd_sf"/>
</dbReference>
<dbReference type="EMBL" id="CAICTM010000197">
    <property type="protein sequence ID" value="CAB9504458.1"/>
    <property type="molecule type" value="Genomic_DNA"/>
</dbReference>
<accession>A0A9N8H7A4</accession>
<dbReference type="InterPro" id="IPR029063">
    <property type="entry name" value="SAM-dependent_MTases_sf"/>
</dbReference>
<name>A0A9N8H7A4_9STRA</name>
<organism evidence="6 7">
    <name type="scientific">Seminavis robusta</name>
    <dbReference type="NCBI Taxonomy" id="568900"/>
    <lineage>
        <taxon>Eukaryota</taxon>
        <taxon>Sar</taxon>
        <taxon>Stramenopiles</taxon>
        <taxon>Ochrophyta</taxon>
        <taxon>Bacillariophyta</taxon>
        <taxon>Bacillariophyceae</taxon>
        <taxon>Bacillariophycidae</taxon>
        <taxon>Naviculales</taxon>
        <taxon>Naviculaceae</taxon>
        <taxon>Seminavis</taxon>
    </lineage>
</organism>
<comment type="caution">
    <text evidence="6">The sequence shown here is derived from an EMBL/GenBank/DDBJ whole genome shotgun (WGS) entry which is preliminary data.</text>
</comment>
<dbReference type="SUPFAM" id="SSF46785">
    <property type="entry name" value="Winged helix' DNA-binding domain"/>
    <property type="match status" value="2"/>
</dbReference>
<evidence type="ECO:0000313" key="6">
    <source>
        <dbReference type="EMBL" id="CAB9504458.1"/>
    </source>
</evidence>
<dbReference type="InterPro" id="IPR036390">
    <property type="entry name" value="WH_DNA-bd_sf"/>
</dbReference>
<dbReference type="PANTHER" id="PTHR43712:SF2">
    <property type="entry name" value="O-METHYLTRANSFERASE CICE"/>
    <property type="match status" value="1"/>
</dbReference>
<protein>
    <submittedName>
        <fullName evidence="6">Tetracenomycin polyketide synthesis 8-O-methyl transferase TcmO</fullName>
    </submittedName>
</protein>
<evidence type="ECO:0000256" key="2">
    <source>
        <dbReference type="ARBA" id="ARBA00022679"/>
    </source>
</evidence>
<dbReference type="Pfam" id="PF00891">
    <property type="entry name" value="Methyltransf_2"/>
    <property type="match status" value="1"/>
</dbReference>
<dbReference type="Gene3D" id="1.10.10.10">
    <property type="entry name" value="Winged helix-like DNA-binding domain superfamily/Winged helix DNA-binding domain"/>
    <property type="match status" value="2"/>
</dbReference>
<evidence type="ECO:0000256" key="1">
    <source>
        <dbReference type="ARBA" id="ARBA00022603"/>
    </source>
</evidence>
<gene>
    <name evidence="6" type="ORF">SEMRO_198_G083960.1</name>
</gene>
<evidence type="ECO:0000313" key="7">
    <source>
        <dbReference type="Proteomes" id="UP001153069"/>
    </source>
</evidence>
<keyword evidence="2 6" id="KW-0808">Transferase</keyword>
<evidence type="ECO:0000259" key="4">
    <source>
        <dbReference type="Pfam" id="PF00891"/>
    </source>
</evidence>
<dbReference type="GO" id="GO:0046983">
    <property type="term" value="F:protein dimerization activity"/>
    <property type="evidence" value="ECO:0007669"/>
    <property type="project" value="InterPro"/>
</dbReference>
<dbReference type="Gene3D" id="3.40.50.150">
    <property type="entry name" value="Vaccinia Virus protein VP39"/>
    <property type="match status" value="1"/>
</dbReference>
<proteinExistence type="predicted"/>
<dbReference type="AlphaFoldDB" id="A0A9N8H7A4"/>
<dbReference type="Pfam" id="PF08100">
    <property type="entry name" value="Dimerisation"/>
    <property type="match status" value="1"/>
</dbReference>
<keyword evidence="7" id="KW-1185">Reference proteome</keyword>
<reference evidence="6" key="1">
    <citation type="submission" date="2020-06" db="EMBL/GenBank/DDBJ databases">
        <authorList>
            <consortium name="Plant Systems Biology data submission"/>
        </authorList>
    </citation>
    <scope>NUCLEOTIDE SEQUENCE</scope>
    <source>
        <strain evidence="6">D6</strain>
    </source>
</reference>
<sequence>MGGFSINDLFKSMKMSKSKVKPEKIIEEAYAWLETATLLAAVDMEIFSELAKHGPMTHLQIREHMELNPRSTPDFPDTLLAMKLLERDGDGDTALYRCSKETAVYLDKNRPTTYLGTTLKKVLKLYVQWVDHPEMLKDKHQKQQKLSEVEDQFRALADFNMLKAQFQGDASEKEMKVTPKYIIKTAFAFWTSRMLLTACEFGLFTLIESEPGKELPMNHIAKALGLRKSTTAEFLDNLVKSGMLKRKGKEGDPNALYYNTANCAHYLDRNKEMYIGGLMEFFSAYHYAAAGGLVETLQTGDSQLAAKGTEKDFYDALYPHEGAAEGLAGGLMSVMTEASVVFAKTYPLKKYKTALDITVTDREEMIPATQKFIKERWPDVKDRVIPQVHDYLKEPALPKADVISMTMVLLQWGIDTKKMLVRKAFEALPEGGVLVVVDHFIMDDARRYDAFGLRKSLLMFLIHGNQVGGQTGDEVGGRTFTCGEYRSWCLEAGFKRVEMVPLPGQPMPAGVAYK</sequence>
<dbReference type="OrthoDB" id="1606438at2759"/>
<keyword evidence="3" id="KW-0949">S-adenosyl-L-methionine</keyword>